<comment type="caution">
    <text evidence="2">The sequence shown here is derived from an EMBL/GenBank/DDBJ whole genome shotgun (WGS) entry which is preliminary data.</text>
</comment>
<name>A0A423W2Y2_9PEZI</name>
<sequence length="107" mass="11924">MTFNMTSRIFLAHQLSLSRKCLPVRHAMEYNKRKMPPSLLLPAGGRDGYAGREGGQPDVRPEIPRRGPEQRLPEPLPQVYRGVAVLDAPRRGPEQSPDVARGRGPES</sequence>
<evidence type="ECO:0000256" key="1">
    <source>
        <dbReference type="SAM" id="MobiDB-lite"/>
    </source>
</evidence>
<dbReference type="AlphaFoldDB" id="A0A423W2Y2"/>
<dbReference type="EMBL" id="LKEA01000028">
    <property type="protein sequence ID" value="ROV97683.1"/>
    <property type="molecule type" value="Genomic_DNA"/>
</dbReference>
<evidence type="ECO:0000313" key="2">
    <source>
        <dbReference type="EMBL" id="ROV97683.1"/>
    </source>
</evidence>
<evidence type="ECO:0000313" key="3">
    <source>
        <dbReference type="Proteomes" id="UP000283895"/>
    </source>
</evidence>
<organism evidence="2 3">
    <name type="scientific">Cytospora schulzeri</name>
    <dbReference type="NCBI Taxonomy" id="448051"/>
    <lineage>
        <taxon>Eukaryota</taxon>
        <taxon>Fungi</taxon>
        <taxon>Dikarya</taxon>
        <taxon>Ascomycota</taxon>
        <taxon>Pezizomycotina</taxon>
        <taxon>Sordariomycetes</taxon>
        <taxon>Sordariomycetidae</taxon>
        <taxon>Diaporthales</taxon>
        <taxon>Cytosporaceae</taxon>
        <taxon>Cytospora</taxon>
    </lineage>
</organism>
<protein>
    <submittedName>
        <fullName evidence="2">Uncharacterized protein</fullName>
    </submittedName>
</protein>
<reference evidence="2 3" key="1">
    <citation type="submission" date="2015-09" db="EMBL/GenBank/DDBJ databases">
        <title>Host preference determinants of Valsa canker pathogens revealed by comparative genomics.</title>
        <authorList>
            <person name="Yin Z."/>
            <person name="Huang L."/>
        </authorList>
    </citation>
    <scope>NUCLEOTIDE SEQUENCE [LARGE SCALE GENOMIC DNA]</scope>
    <source>
        <strain evidence="2 3">03-1</strain>
    </source>
</reference>
<feature type="compositionally biased region" description="Basic and acidic residues" evidence="1">
    <location>
        <begin position="59"/>
        <end position="72"/>
    </location>
</feature>
<dbReference type="Proteomes" id="UP000283895">
    <property type="component" value="Unassembled WGS sequence"/>
</dbReference>
<gene>
    <name evidence="2" type="ORF">VMCG_07441</name>
</gene>
<feature type="region of interest" description="Disordered" evidence="1">
    <location>
        <begin position="36"/>
        <end position="107"/>
    </location>
</feature>
<proteinExistence type="predicted"/>
<accession>A0A423W2Y2</accession>
<keyword evidence="3" id="KW-1185">Reference proteome</keyword>
<feature type="compositionally biased region" description="Gly residues" evidence="1">
    <location>
        <begin position="45"/>
        <end position="54"/>
    </location>
</feature>